<comment type="pathway">
    <text evidence="1 4">Glycan metabolism; pectin biosynthesis.</text>
</comment>
<dbReference type="GO" id="GO:0047262">
    <property type="term" value="F:polygalacturonate 4-alpha-galacturonosyltransferase activity"/>
    <property type="evidence" value="ECO:0007669"/>
    <property type="project" value="InterPro"/>
</dbReference>
<dbReference type="InterPro" id="IPR029993">
    <property type="entry name" value="GAUT"/>
</dbReference>
<keyword evidence="7" id="KW-1185">Reference proteome</keyword>
<evidence type="ECO:0000256" key="2">
    <source>
        <dbReference type="ARBA" id="ARBA00006351"/>
    </source>
</evidence>
<evidence type="ECO:0000313" key="6">
    <source>
        <dbReference type="EMBL" id="PKA51824.1"/>
    </source>
</evidence>
<dbReference type="PANTHER" id="PTHR32116:SF12">
    <property type="entry name" value="GALACTURONOSYLTRANSFERASE 7-RELATED"/>
    <property type="match status" value="1"/>
</dbReference>
<dbReference type="Pfam" id="PF25557">
    <property type="entry name" value="GAUT_1"/>
    <property type="match status" value="1"/>
</dbReference>
<reference evidence="6 7" key="1">
    <citation type="journal article" date="2017" name="Nature">
        <title>The Apostasia genome and the evolution of orchids.</title>
        <authorList>
            <person name="Zhang G.Q."/>
            <person name="Liu K.W."/>
            <person name="Li Z."/>
            <person name="Lohaus R."/>
            <person name="Hsiao Y.Y."/>
            <person name="Niu S.C."/>
            <person name="Wang J.Y."/>
            <person name="Lin Y.C."/>
            <person name="Xu Q."/>
            <person name="Chen L.J."/>
            <person name="Yoshida K."/>
            <person name="Fujiwara S."/>
            <person name="Wang Z.W."/>
            <person name="Zhang Y.Q."/>
            <person name="Mitsuda N."/>
            <person name="Wang M."/>
            <person name="Liu G.H."/>
            <person name="Pecoraro L."/>
            <person name="Huang H.X."/>
            <person name="Xiao X.J."/>
            <person name="Lin M."/>
            <person name="Wu X.Y."/>
            <person name="Wu W.L."/>
            <person name="Chen Y.Y."/>
            <person name="Chang S.B."/>
            <person name="Sakamoto S."/>
            <person name="Ohme-Takagi M."/>
            <person name="Yagi M."/>
            <person name="Zeng S.J."/>
            <person name="Shen C.Y."/>
            <person name="Yeh C.M."/>
            <person name="Luo Y.B."/>
            <person name="Tsai W.C."/>
            <person name="Van de Peer Y."/>
            <person name="Liu Z.J."/>
        </authorList>
    </citation>
    <scope>NUCLEOTIDE SEQUENCE [LARGE SCALE GENOMIC DNA]</scope>
    <source>
        <strain evidence="7">cv. Shenzhen</strain>
        <tissue evidence="6">Stem</tissue>
    </source>
</reference>
<evidence type="ECO:0000256" key="3">
    <source>
        <dbReference type="ARBA" id="ARBA00022676"/>
    </source>
</evidence>
<keyword evidence="4" id="KW-0961">Cell wall biogenesis/degradation</keyword>
<dbReference type="InterPro" id="IPR002495">
    <property type="entry name" value="Glyco_trans_8"/>
</dbReference>
<dbReference type="Proteomes" id="UP000236161">
    <property type="component" value="Unassembled WGS sequence"/>
</dbReference>
<dbReference type="UniPathway" id="UPA00845"/>
<keyword evidence="6" id="KW-0808">Transferase</keyword>
<evidence type="ECO:0000256" key="5">
    <source>
        <dbReference type="SAM" id="Coils"/>
    </source>
</evidence>
<dbReference type="EC" id="2.4.1.-" evidence="4"/>
<organism evidence="6 7">
    <name type="scientific">Apostasia shenzhenica</name>
    <dbReference type="NCBI Taxonomy" id="1088818"/>
    <lineage>
        <taxon>Eukaryota</taxon>
        <taxon>Viridiplantae</taxon>
        <taxon>Streptophyta</taxon>
        <taxon>Embryophyta</taxon>
        <taxon>Tracheophyta</taxon>
        <taxon>Spermatophyta</taxon>
        <taxon>Magnoliopsida</taxon>
        <taxon>Liliopsida</taxon>
        <taxon>Asparagales</taxon>
        <taxon>Orchidaceae</taxon>
        <taxon>Apostasioideae</taxon>
        <taxon>Apostasia</taxon>
    </lineage>
</organism>
<dbReference type="GO" id="GO:0000139">
    <property type="term" value="C:Golgi membrane"/>
    <property type="evidence" value="ECO:0007669"/>
    <property type="project" value="UniProtKB-SubCell"/>
</dbReference>
<dbReference type="EMBL" id="KZ452012">
    <property type="protein sequence ID" value="PKA51824.1"/>
    <property type="molecule type" value="Genomic_DNA"/>
</dbReference>
<dbReference type="SUPFAM" id="SSF53448">
    <property type="entry name" value="Nucleotide-diphospho-sugar transferases"/>
    <property type="match status" value="1"/>
</dbReference>
<gene>
    <name evidence="6" type="primary">GAUT7</name>
    <name evidence="6" type="ORF">AXF42_Ash008053</name>
</gene>
<accession>A0A2I0A8G8</accession>
<sequence length="454" mass="52671">MKDATVKRLKDQLFIARAYYPSIAKLQGKEDLSRELKQNIQEHERMLSEAISDADLPQLVENKILKMEQIIAKAKGCTVECSNVERKLRQILDLTEDETHFHMKQSAFLYHLGVQTMPKSLHCLSIRLTVEYFRAPSSDIEATHAHKFDNPSFRHYVIFSRDILAVSATVNSTVMSSKDAADAVFHIITDRQNFYAMKFWFFRNSYRDAVIHVLNIEDIDFSNLNGLGLKQFSPSEEFRISVRNFDQPQLLQMKTEYVSIFGHSHFLLPEIFKNLKKVIVLDDDVIIQKDLSPFWNIDLEGKINGAVNFCNLRFGQLEKIFGSDIHDGSSCLWMSGLNIIDLEKWRELKLTDMYQNLIQKILNNDSEETWRTAALTASLLAFQDQIFPLENSLIISGLGYDYRVNEDTIRNAVALHYNGNMKPWLDLGIPAYKKYWKMFLTQGDRFMDECNVRH</sequence>
<dbReference type="PANTHER" id="PTHR32116">
    <property type="entry name" value="GALACTURONOSYLTRANSFERASE 4-RELATED"/>
    <property type="match status" value="1"/>
</dbReference>
<dbReference type="OrthoDB" id="411524at2759"/>
<dbReference type="GO" id="GO:0071555">
    <property type="term" value="P:cell wall organization"/>
    <property type="evidence" value="ECO:0007669"/>
    <property type="project" value="UniProtKB-KW"/>
</dbReference>
<protein>
    <recommendedName>
        <fullName evidence="4">Hexosyltransferase</fullName>
        <ecNumber evidence="4">2.4.1.-</ecNumber>
    </recommendedName>
</protein>
<name>A0A2I0A8G8_9ASPA</name>
<evidence type="ECO:0000313" key="7">
    <source>
        <dbReference type="Proteomes" id="UP000236161"/>
    </source>
</evidence>
<dbReference type="InterPro" id="IPR029044">
    <property type="entry name" value="Nucleotide-diphossugar_trans"/>
</dbReference>
<proteinExistence type="inferred from homology"/>
<feature type="coiled-coil region" evidence="5">
    <location>
        <begin position="26"/>
        <end position="53"/>
    </location>
</feature>
<dbReference type="Gene3D" id="3.90.550.10">
    <property type="entry name" value="Spore Coat Polysaccharide Biosynthesis Protein SpsA, Chain A"/>
    <property type="match status" value="1"/>
</dbReference>
<evidence type="ECO:0000256" key="4">
    <source>
        <dbReference type="RuleBase" id="RU362027"/>
    </source>
</evidence>
<keyword evidence="4" id="KW-0333">Golgi apparatus</keyword>
<dbReference type="STRING" id="1088818.A0A2I0A8G8"/>
<evidence type="ECO:0000256" key="1">
    <source>
        <dbReference type="ARBA" id="ARBA00004877"/>
    </source>
</evidence>
<dbReference type="Pfam" id="PF01501">
    <property type="entry name" value="Glyco_transf_8"/>
    <property type="match status" value="1"/>
</dbReference>
<dbReference type="AlphaFoldDB" id="A0A2I0A8G8"/>
<comment type="subcellular location">
    <subcellularLocation>
        <location evidence="4">Golgi apparatus membrane</location>
        <topology evidence="4">Single-pass type II membrane protein</topology>
    </subcellularLocation>
</comment>
<keyword evidence="3 4" id="KW-0328">Glycosyltransferase</keyword>
<dbReference type="GO" id="GO:0045489">
    <property type="term" value="P:pectin biosynthetic process"/>
    <property type="evidence" value="ECO:0007669"/>
    <property type="project" value="UniProtKB-UniPathway"/>
</dbReference>
<keyword evidence="5" id="KW-0175">Coiled coil</keyword>
<comment type="similarity">
    <text evidence="2 4">Belongs to the glycosyltransferase 8 family.</text>
</comment>